<dbReference type="Proteomes" id="UP000253490">
    <property type="component" value="Unassembled WGS sequence"/>
</dbReference>
<dbReference type="NCBIfam" id="TIGR02535">
    <property type="entry name" value="hyp_Hser_kinase"/>
    <property type="match status" value="1"/>
</dbReference>
<evidence type="ECO:0000313" key="9">
    <source>
        <dbReference type="Proteomes" id="UP000253490"/>
    </source>
</evidence>
<comment type="catalytic activity">
    <reaction evidence="1">
        <text>(2R)-2-phosphoglycerate = (2R)-3-phosphoglycerate</text>
        <dbReference type="Rhea" id="RHEA:15901"/>
        <dbReference type="ChEBI" id="CHEBI:58272"/>
        <dbReference type="ChEBI" id="CHEBI:58289"/>
        <dbReference type="EC" id="5.4.2.12"/>
    </reaction>
</comment>
<dbReference type="Gene3D" id="3.30.70.2130">
    <property type="entry name" value="Metalloenzyme domain"/>
    <property type="match status" value="1"/>
</dbReference>
<dbReference type="InterPro" id="IPR017850">
    <property type="entry name" value="Alkaline_phosphatase_core_sf"/>
</dbReference>
<dbReference type="GO" id="GO:0046872">
    <property type="term" value="F:metal ion binding"/>
    <property type="evidence" value="ECO:0007669"/>
    <property type="project" value="InterPro"/>
</dbReference>
<evidence type="ECO:0000256" key="4">
    <source>
        <dbReference type="ARBA" id="ARBA00005524"/>
    </source>
</evidence>
<dbReference type="PANTHER" id="PTHR31209:SF4">
    <property type="entry name" value="2,3-BISPHOSPHOGLYCERATE-INDEPENDENT PHOSPHOGLYCERATE MUTASE"/>
    <property type="match status" value="1"/>
</dbReference>
<dbReference type="InterPro" id="IPR023665">
    <property type="entry name" value="ApgAM_prokaryotes"/>
</dbReference>
<evidence type="ECO:0000256" key="3">
    <source>
        <dbReference type="ARBA" id="ARBA00004921"/>
    </source>
</evidence>
<dbReference type="Pfam" id="PF10143">
    <property type="entry name" value="PhosphMutase"/>
    <property type="match status" value="1"/>
</dbReference>
<dbReference type="SUPFAM" id="SSF53649">
    <property type="entry name" value="Alkaline phosphatase-like"/>
    <property type="match status" value="1"/>
</dbReference>
<dbReference type="Pfam" id="PF01676">
    <property type="entry name" value="Metalloenzyme"/>
    <property type="match status" value="1"/>
</dbReference>
<keyword evidence="9" id="KW-1185">Reference proteome</keyword>
<dbReference type="AlphaFoldDB" id="A0A366IFV8"/>
<accession>A0A366IFV8</accession>
<sequence length="407" mass="45417">MKHIIILTDGAGDYEMGILGNMTPLEVAKTPYLDELAQKGEVGLVQTIPEGMQPGSDVANLAVMGYAPDKYHTGRSPLEAASMGVPLIDTDITFRCNIVTLTEDEPYEEKTILDHSSGDITTEESTQLILDIREKLQTEFIQYYPGVSYRHLILWKKGPYDFDLTPPHDILTQKITNYLPKGPHKDILYNMMSNSYDLLKDHPINIARKERGLNPANSIWIWGEGKKPQLDPFYDKYQLKGSVISAVDLINGIGILAGLQPVKVEGATGTLHTNFDGKGKAAIETLLNGDDFVYIHLEAPDECGHQGDLEGKIKSLELIDEKIVGAIKNALNEAKEDYRIMILPDHMTPIAKRTHTSDPVPYMIYDSTQNTNLSQNRYTEKSAKTSGNFFNDGPSLMDYFIKPNARK</sequence>
<dbReference type="GO" id="GO:0006096">
    <property type="term" value="P:glycolytic process"/>
    <property type="evidence" value="ECO:0007669"/>
    <property type="project" value="UniProtKB-KW"/>
</dbReference>
<dbReference type="Gene3D" id="3.40.720.10">
    <property type="entry name" value="Alkaline Phosphatase, subunit A"/>
    <property type="match status" value="1"/>
</dbReference>
<evidence type="ECO:0000256" key="5">
    <source>
        <dbReference type="ARBA" id="ARBA00023152"/>
    </source>
</evidence>
<dbReference type="NCBIfam" id="NF003242">
    <property type="entry name" value="PRK04200.1"/>
    <property type="match status" value="1"/>
</dbReference>
<dbReference type="RefSeq" id="WP_113919576.1">
    <property type="nucleotide sequence ID" value="NZ_QNRX01000002.1"/>
</dbReference>
<dbReference type="GO" id="GO:0004619">
    <property type="term" value="F:phosphoglycerate mutase activity"/>
    <property type="evidence" value="ECO:0007669"/>
    <property type="project" value="UniProtKB-EC"/>
</dbReference>
<organism evidence="8 9">
    <name type="scientific">Alkalibaculum bacchi</name>
    <dbReference type="NCBI Taxonomy" id="645887"/>
    <lineage>
        <taxon>Bacteria</taxon>
        <taxon>Bacillati</taxon>
        <taxon>Bacillota</taxon>
        <taxon>Clostridia</taxon>
        <taxon>Eubacteriales</taxon>
        <taxon>Eubacteriaceae</taxon>
        <taxon>Alkalibaculum</taxon>
    </lineage>
</organism>
<dbReference type="CDD" id="cd16011">
    <property type="entry name" value="iPGM_like"/>
    <property type="match status" value="1"/>
</dbReference>
<name>A0A366IFV8_9FIRM</name>
<keyword evidence="5" id="KW-0324">Glycolysis</keyword>
<dbReference type="PANTHER" id="PTHR31209">
    <property type="entry name" value="COFACTOR-INDEPENDENT PHOSPHOGLYCERATE MUTASE"/>
    <property type="match status" value="1"/>
</dbReference>
<evidence type="ECO:0000259" key="7">
    <source>
        <dbReference type="Pfam" id="PF01676"/>
    </source>
</evidence>
<dbReference type="InterPro" id="IPR042253">
    <property type="entry name" value="Pglycerate_mutase_ApgM_sf"/>
</dbReference>
<dbReference type="EMBL" id="QNRX01000002">
    <property type="protein sequence ID" value="RBP69006.1"/>
    <property type="molecule type" value="Genomic_DNA"/>
</dbReference>
<evidence type="ECO:0000256" key="1">
    <source>
        <dbReference type="ARBA" id="ARBA00000370"/>
    </source>
</evidence>
<comment type="pathway">
    <text evidence="3">Carbohydrate degradation.</text>
</comment>
<dbReference type="InterPro" id="IPR004456">
    <property type="entry name" value="Pglycerate_mutase_ApgM"/>
</dbReference>
<dbReference type="PIRSF" id="PIRSF006392">
    <property type="entry name" value="IPGAM_arch"/>
    <property type="match status" value="1"/>
</dbReference>
<gene>
    <name evidence="8" type="ORF">DES36_102149</name>
</gene>
<comment type="similarity">
    <text evidence="4">Belongs to the BPG-independent phosphoglycerate mutase family. A-PGAM subfamily.</text>
</comment>
<keyword evidence="6" id="KW-0413">Isomerase</keyword>
<reference evidence="8 9" key="1">
    <citation type="submission" date="2018-06" db="EMBL/GenBank/DDBJ databases">
        <title>Genomic Encyclopedia of Type Strains, Phase IV (KMG-IV): sequencing the most valuable type-strain genomes for metagenomic binning, comparative biology and taxonomic classification.</title>
        <authorList>
            <person name="Goeker M."/>
        </authorList>
    </citation>
    <scope>NUCLEOTIDE SEQUENCE [LARGE SCALE GENOMIC DNA]</scope>
    <source>
        <strain evidence="8 9">DSM 22112</strain>
    </source>
</reference>
<dbReference type="InterPro" id="IPR006124">
    <property type="entry name" value="Metalloenzyme"/>
</dbReference>
<protein>
    <submittedName>
        <fullName evidence="8">Phosphoglycerate mutase</fullName>
    </submittedName>
</protein>
<feature type="domain" description="Metalloenzyme" evidence="7">
    <location>
        <begin position="1"/>
        <end position="399"/>
    </location>
</feature>
<evidence type="ECO:0000256" key="2">
    <source>
        <dbReference type="ARBA" id="ARBA00002315"/>
    </source>
</evidence>
<evidence type="ECO:0000256" key="6">
    <source>
        <dbReference type="ARBA" id="ARBA00023235"/>
    </source>
</evidence>
<evidence type="ECO:0000313" key="8">
    <source>
        <dbReference type="EMBL" id="RBP69006.1"/>
    </source>
</evidence>
<dbReference type="NCBIfam" id="TIGR00306">
    <property type="entry name" value="apgM"/>
    <property type="match status" value="1"/>
</dbReference>
<comment type="caution">
    <text evidence="8">The sequence shown here is derived from an EMBL/GenBank/DDBJ whole genome shotgun (WGS) entry which is preliminary data.</text>
</comment>
<proteinExistence type="inferred from homology"/>
<comment type="function">
    <text evidence="2">Catalyzes the interconversion of 2-phosphoglycerate and 3-phosphoglycerate.</text>
</comment>
<dbReference type="OrthoDB" id="9804453at2"/>